<dbReference type="EMBL" id="KI546053">
    <property type="protein sequence ID" value="EST46992.1"/>
    <property type="molecule type" value="Genomic_DNA"/>
</dbReference>
<dbReference type="SUPFAM" id="SSF47391">
    <property type="entry name" value="Dimerization-anchoring domain of cAMP-dependent PK regulatory subunit"/>
    <property type="match status" value="1"/>
</dbReference>
<dbReference type="OrthoDB" id="10067602at2759"/>
<dbReference type="SMART" id="SM00394">
    <property type="entry name" value="RIIa"/>
    <property type="match status" value="1"/>
</dbReference>
<dbReference type="InterPro" id="IPR003117">
    <property type="entry name" value="cAMP_dep_PK_reg_su_I/II_a/b"/>
</dbReference>
<sequence>MQFVQQVEYPKDFPALMMDFSREVLREQPENIYEFAVKHFTTIKKAQVGQQ</sequence>
<evidence type="ECO:0000313" key="4">
    <source>
        <dbReference type="Proteomes" id="UP000018208"/>
    </source>
</evidence>
<feature type="domain" description="RIIa" evidence="1">
    <location>
        <begin position="11"/>
        <end position="48"/>
    </location>
</feature>
<evidence type="ECO:0000313" key="3">
    <source>
        <dbReference type="EMBL" id="KAH0576388.1"/>
    </source>
</evidence>
<reference evidence="2 3" key="1">
    <citation type="journal article" date="2014" name="PLoS Genet.">
        <title>The Genome of Spironucleus salmonicida Highlights a Fish Pathogen Adapted to Fluctuating Environments.</title>
        <authorList>
            <person name="Xu F."/>
            <person name="Jerlstrom-Hultqvist J."/>
            <person name="Einarsson E."/>
            <person name="Astvaldsson A."/>
            <person name="Svard S.G."/>
            <person name="Andersson J.O."/>
        </authorList>
    </citation>
    <scope>NUCLEOTIDE SEQUENCE</scope>
    <source>
        <strain evidence="3">ATCC 50377</strain>
    </source>
</reference>
<name>V6LQN9_9EUKA</name>
<dbReference type="Gene3D" id="1.20.890.10">
    <property type="entry name" value="cAMP-dependent protein kinase regulatory subunit, dimerization-anchoring domain"/>
    <property type="match status" value="1"/>
</dbReference>
<reference evidence="3" key="2">
    <citation type="submission" date="2020-12" db="EMBL/GenBank/DDBJ databases">
        <title>New Spironucleus salmonicida genome in near-complete chromosomes.</title>
        <authorList>
            <person name="Xu F."/>
            <person name="Kurt Z."/>
            <person name="Jimenez-Gonzalez A."/>
            <person name="Astvaldsson A."/>
            <person name="Andersson J.O."/>
            <person name="Svard S.G."/>
        </authorList>
    </citation>
    <scope>NUCLEOTIDE SEQUENCE</scope>
    <source>
        <strain evidence="3">ATCC 50377</strain>
    </source>
</reference>
<organism evidence="2">
    <name type="scientific">Spironucleus salmonicida</name>
    <dbReference type="NCBI Taxonomy" id="348837"/>
    <lineage>
        <taxon>Eukaryota</taxon>
        <taxon>Metamonada</taxon>
        <taxon>Diplomonadida</taxon>
        <taxon>Hexamitidae</taxon>
        <taxon>Hexamitinae</taxon>
        <taxon>Spironucleus</taxon>
    </lineage>
</organism>
<evidence type="ECO:0000313" key="2">
    <source>
        <dbReference type="EMBL" id="EST46992.1"/>
    </source>
</evidence>
<dbReference type="Pfam" id="PF02197">
    <property type="entry name" value="RIIa"/>
    <property type="match status" value="1"/>
</dbReference>
<gene>
    <name evidence="2" type="ORF">SS50377_12944</name>
    <name evidence="3" type="ORF">SS50377_21951</name>
</gene>
<dbReference type="AlphaFoldDB" id="V6LQN9"/>
<keyword evidence="4" id="KW-1185">Reference proteome</keyword>
<protein>
    <submittedName>
        <fullName evidence="2">Flagellar radial spoke protein</fullName>
    </submittedName>
    <submittedName>
        <fullName evidence="3">Regulatory subunit of type II PKA R-subunit</fullName>
    </submittedName>
</protein>
<dbReference type="EMBL" id="AUWU02000002">
    <property type="protein sequence ID" value="KAH0576388.1"/>
    <property type="molecule type" value="Genomic_DNA"/>
</dbReference>
<keyword evidence="2" id="KW-0282">Flagellum</keyword>
<keyword evidence="2" id="KW-0966">Cell projection</keyword>
<evidence type="ECO:0000259" key="1">
    <source>
        <dbReference type="SMART" id="SM00394"/>
    </source>
</evidence>
<dbReference type="VEuPathDB" id="GiardiaDB:SS50377_21951"/>
<proteinExistence type="predicted"/>
<keyword evidence="2" id="KW-0969">Cilium</keyword>
<dbReference type="Proteomes" id="UP000018208">
    <property type="component" value="Unassembled WGS sequence"/>
</dbReference>
<accession>V6LQN9</accession>